<accession>A0A080Z0H9</accession>
<protein>
    <submittedName>
        <fullName evidence="1">Uncharacterized protein</fullName>
    </submittedName>
</protein>
<gene>
    <name evidence="1" type="ORF">F444_21625</name>
</gene>
<dbReference type="InterPro" id="IPR027417">
    <property type="entry name" value="P-loop_NTPase"/>
</dbReference>
<dbReference type="OrthoDB" id="10578057at2759"/>
<evidence type="ECO:0000313" key="1">
    <source>
        <dbReference type="EMBL" id="ETO60140.1"/>
    </source>
</evidence>
<evidence type="ECO:0000313" key="2">
    <source>
        <dbReference type="Proteomes" id="UP000028582"/>
    </source>
</evidence>
<proteinExistence type="predicted"/>
<dbReference type="EMBL" id="ANJA01003991">
    <property type="protein sequence ID" value="ETO60140.1"/>
    <property type="molecule type" value="Genomic_DNA"/>
</dbReference>
<comment type="caution">
    <text evidence="1">The sequence shown here is derived from an EMBL/GenBank/DDBJ whole genome shotgun (WGS) entry which is preliminary data.</text>
</comment>
<organism evidence="1 2">
    <name type="scientific">Phytophthora nicotianae P1976</name>
    <dbReference type="NCBI Taxonomy" id="1317066"/>
    <lineage>
        <taxon>Eukaryota</taxon>
        <taxon>Sar</taxon>
        <taxon>Stramenopiles</taxon>
        <taxon>Oomycota</taxon>
        <taxon>Peronosporomycetes</taxon>
        <taxon>Peronosporales</taxon>
        <taxon>Peronosporaceae</taxon>
        <taxon>Phytophthora</taxon>
    </lineage>
</organism>
<feature type="non-terminal residue" evidence="1">
    <location>
        <position position="1"/>
    </location>
</feature>
<sequence length="208" mass="23655">YHLPGQMTNKRITYVIYLENLSAQSGDVIDLPNAPDFINVTLTRPNGEVIPATSWPPENNLETNWELNSSGRQLHKKSIIIPIRLVANKQLKYGIKLARALLPKPIEVKYSQLAVELALVMTVWKAQGATLRRVLLFLEGTPGAPKWLYDHLYVGTSRVRLARHLRCLPLSAAFKKSVLKQLQPNAYVTKWRMDVGYDGYWNPSNHNK</sequence>
<dbReference type="AlphaFoldDB" id="A0A080Z0H9"/>
<dbReference type="Proteomes" id="UP000028582">
    <property type="component" value="Unassembled WGS sequence"/>
</dbReference>
<dbReference type="SUPFAM" id="SSF52540">
    <property type="entry name" value="P-loop containing nucleoside triphosphate hydrolases"/>
    <property type="match status" value="1"/>
</dbReference>
<name>A0A080Z0H9_PHYNI</name>
<reference evidence="1 2" key="1">
    <citation type="submission" date="2013-11" db="EMBL/GenBank/DDBJ databases">
        <title>The Genome Sequence of Phytophthora parasitica P1976.</title>
        <authorList>
            <consortium name="The Broad Institute Genomics Platform"/>
            <person name="Russ C."/>
            <person name="Tyler B."/>
            <person name="Panabieres F."/>
            <person name="Shan W."/>
            <person name="Tripathy S."/>
            <person name="Grunwald N."/>
            <person name="Machado M."/>
            <person name="Johnson C.S."/>
            <person name="Walker B."/>
            <person name="Young S."/>
            <person name="Zeng Q."/>
            <person name="Gargeya S."/>
            <person name="Fitzgerald M."/>
            <person name="Haas B."/>
            <person name="Abouelleil A."/>
            <person name="Allen A.W."/>
            <person name="Alvarado L."/>
            <person name="Arachchi H.M."/>
            <person name="Berlin A.M."/>
            <person name="Chapman S.B."/>
            <person name="Gainer-Dewar J."/>
            <person name="Goldberg J."/>
            <person name="Griggs A."/>
            <person name="Gujja S."/>
            <person name="Hansen M."/>
            <person name="Howarth C."/>
            <person name="Imamovic A."/>
            <person name="Ireland A."/>
            <person name="Larimer J."/>
            <person name="McCowan C."/>
            <person name="Murphy C."/>
            <person name="Pearson M."/>
            <person name="Poon T.W."/>
            <person name="Priest M."/>
            <person name="Roberts A."/>
            <person name="Saif S."/>
            <person name="Shea T."/>
            <person name="Sisk P."/>
            <person name="Sykes S."/>
            <person name="Wortman J."/>
            <person name="Nusbaum C."/>
            <person name="Birren B."/>
        </authorList>
    </citation>
    <scope>NUCLEOTIDE SEQUENCE [LARGE SCALE GENOMIC DNA]</scope>
    <source>
        <strain evidence="1 2">P1976</strain>
    </source>
</reference>